<keyword evidence="5" id="KW-0436">Ligase</keyword>
<organism evidence="5 6">
    <name type="scientific">Leucobacter aridicollis</name>
    <dbReference type="NCBI Taxonomy" id="283878"/>
    <lineage>
        <taxon>Bacteria</taxon>
        <taxon>Bacillati</taxon>
        <taxon>Actinomycetota</taxon>
        <taxon>Actinomycetes</taxon>
        <taxon>Micrococcales</taxon>
        <taxon>Microbacteriaceae</taxon>
        <taxon>Leucobacter</taxon>
    </lineage>
</organism>
<proteinExistence type="predicted"/>
<dbReference type="PROSITE" id="PS00455">
    <property type="entry name" value="AMP_BINDING"/>
    <property type="match status" value="1"/>
</dbReference>
<dbReference type="GO" id="GO:0004467">
    <property type="term" value="F:long-chain fatty acid-CoA ligase activity"/>
    <property type="evidence" value="ECO:0007669"/>
    <property type="project" value="UniProtKB-EC"/>
</dbReference>
<accession>A0A852R9L4</accession>
<evidence type="ECO:0000256" key="2">
    <source>
        <dbReference type="ARBA" id="ARBA00022840"/>
    </source>
</evidence>
<name>A0A852R9L4_9MICO</name>
<dbReference type="InterPro" id="IPR020845">
    <property type="entry name" value="AMP-binding_CS"/>
</dbReference>
<protein>
    <submittedName>
        <fullName evidence="5">Long-chain acyl-CoA synthetase</fullName>
        <ecNumber evidence="5">6.2.1.3</ecNumber>
    </submittedName>
</protein>
<dbReference type="Proteomes" id="UP000586095">
    <property type="component" value="Unassembled WGS sequence"/>
</dbReference>
<dbReference type="InterPro" id="IPR000873">
    <property type="entry name" value="AMP-dep_synth/lig_dom"/>
</dbReference>
<dbReference type="GO" id="GO:0016020">
    <property type="term" value="C:membrane"/>
    <property type="evidence" value="ECO:0007669"/>
    <property type="project" value="TreeGrafter"/>
</dbReference>
<comment type="caution">
    <text evidence="5">The sequence shown here is derived from an EMBL/GenBank/DDBJ whole genome shotgun (WGS) entry which is preliminary data.</text>
</comment>
<dbReference type="Gene3D" id="3.40.50.12780">
    <property type="entry name" value="N-terminal domain of ligase-like"/>
    <property type="match status" value="1"/>
</dbReference>
<dbReference type="PANTHER" id="PTHR43272:SF33">
    <property type="entry name" value="AMP-BINDING DOMAIN-CONTAINING PROTEIN-RELATED"/>
    <property type="match status" value="1"/>
</dbReference>
<evidence type="ECO:0000259" key="4">
    <source>
        <dbReference type="Pfam" id="PF00501"/>
    </source>
</evidence>
<dbReference type="EMBL" id="JACCBD010000001">
    <property type="protein sequence ID" value="NYD27538.1"/>
    <property type="molecule type" value="Genomic_DNA"/>
</dbReference>
<dbReference type="GO" id="GO:0005524">
    <property type="term" value="F:ATP binding"/>
    <property type="evidence" value="ECO:0007669"/>
    <property type="project" value="UniProtKB-KW"/>
</dbReference>
<evidence type="ECO:0000313" key="5">
    <source>
        <dbReference type="EMBL" id="NYD27538.1"/>
    </source>
</evidence>
<sequence length="661" mass="69680">MTASENPSHPAAAPTVAATPPDGMLHAATPQTVDIEQTRNVTELLMQRVRTAPAHIAFETRPAGQPLTAPWEQISTERFARQVSEIAKGLIASGVRAGDTIMIMAQTQYLWAVVDHAALFAGAVVVPVYDTASAAQLRSIISDSRPVHAFVGTVTGGERLLEAAAAASNGSAPHAPQVSVLSTESPQPQPQPPSQRAATGAADSAGIGSLATLIAGGVHVTDAELEARRLGASLDDVATIVYTSGTTGDPKGAQITHRNLVGQVLNTAAAYSEVVRESGNTVLFLPLTHVLGRALQLICIANGMRVAHLSDPKEVVQSLAILRPTFLVVVPRVLEKIEGAAAASATEKRVLPLWRAAHRTALAWGEFLETSDRDPSAHAPAGLRLRRALFDRVFYRRLRSVMGGRLDYLLSGAATLRPSLATFFRGIGVPVIEGYGLTETTAPLTGGRPGSLRAGSVGTPLPGNAVRIADNGEVLAKGVGVFAGYRNEAHNADAFIDGYFRTGDLGSLAPDGSLTLSGRLKHVIVTSTGRTVSPEQWEQTVEQHPLVAHAALVGTDRPYLTALVVIDTEAATAWFTDRGDAPASALSASGLVVCSDGRLLEEITTAIDRANAAVSPAERVQSWRGLVIGGDRLDEFVTPTMKLKRQALLTESEPIISELYR</sequence>
<dbReference type="InterPro" id="IPR042099">
    <property type="entry name" value="ANL_N_sf"/>
</dbReference>
<dbReference type="AlphaFoldDB" id="A0A852R9L4"/>
<feature type="domain" description="AMP-dependent synthetase/ligase" evidence="4">
    <location>
        <begin position="60"/>
        <end position="485"/>
    </location>
</feature>
<evidence type="ECO:0000313" key="6">
    <source>
        <dbReference type="Proteomes" id="UP000586095"/>
    </source>
</evidence>
<dbReference type="CDD" id="cd05907">
    <property type="entry name" value="VL_LC_FACS_like"/>
    <property type="match status" value="1"/>
</dbReference>
<dbReference type="SUPFAM" id="SSF56801">
    <property type="entry name" value="Acetyl-CoA synthetase-like"/>
    <property type="match status" value="1"/>
</dbReference>
<gene>
    <name evidence="5" type="ORF">BJ960_002341</name>
</gene>
<dbReference type="RefSeq" id="WP_307814591.1">
    <property type="nucleotide sequence ID" value="NZ_BAAALZ010000001.1"/>
</dbReference>
<keyword evidence="1" id="KW-0547">Nucleotide-binding</keyword>
<dbReference type="PANTHER" id="PTHR43272">
    <property type="entry name" value="LONG-CHAIN-FATTY-ACID--COA LIGASE"/>
    <property type="match status" value="1"/>
</dbReference>
<feature type="region of interest" description="Disordered" evidence="3">
    <location>
        <begin position="1"/>
        <end position="21"/>
    </location>
</feature>
<dbReference type="Pfam" id="PF00501">
    <property type="entry name" value="AMP-binding"/>
    <property type="match status" value="1"/>
</dbReference>
<feature type="region of interest" description="Disordered" evidence="3">
    <location>
        <begin position="167"/>
        <end position="201"/>
    </location>
</feature>
<dbReference type="Pfam" id="PF23562">
    <property type="entry name" value="AMP-binding_C_3"/>
    <property type="match status" value="1"/>
</dbReference>
<evidence type="ECO:0000256" key="3">
    <source>
        <dbReference type="SAM" id="MobiDB-lite"/>
    </source>
</evidence>
<evidence type="ECO:0000256" key="1">
    <source>
        <dbReference type="ARBA" id="ARBA00022741"/>
    </source>
</evidence>
<dbReference type="EC" id="6.2.1.3" evidence="5"/>
<keyword evidence="6" id="KW-1185">Reference proteome</keyword>
<keyword evidence="2" id="KW-0067">ATP-binding</keyword>
<reference evidence="5 6" key="1">
    <citation type="submission" date="2020-07" db="EMBL/GenBank/DDBJ databases">
        <title>Sequencing the genomes of 1000 actinobacteria strains.</title>
        <authorList>
            <person name="Klenk H.-P."/>
        </authorList>
    </citation>
    <scope>NUCLEOTIDE SEQUENCE [LARGE SCALE GENOMIC DNA]</scope>
    <source>
        <strain evidence="5 6">DSM 17380</strain>
    </source>
</reference>
<feature type="compositionally biased region" description="Low complexity" evidence="3">
    <location>
        <begin position="167"/>
        <end position="176"/>
    </location>
</feature>
<feature type="compositionally biased region" description="Low complexity" evidence="3">
    <location>
        <begin position="10"/>
        <end position="21"/>
    </location>
</feature>